<proteinExistence type="predicted"/>
<dbReference type="Proteomes" id="UP000429954">
    <property type="component" value="Segment"/>
</dbReference>
<protein>
    <submittedName>
        <fullName evidence="1">Uncharacterized protein</fullName>
    </submittedName>
</protein>
<sequence>MKVTFNGTPRQVRQEMEQWLSNNQVDTNINDRVLLQLTKHGLKLTNSETDTIPVSVVKQTCQLKGNEWLEFLRQLEQLGVKKKRTSKSRILTNLELIKED</sequence>
<accession>A0A5S9MMC5</accession>
<evidence type="ECO:0000313" key="1">
    <source>
        <dbReference type="EMBL" id="BBQ04333.1"/>
    </source>
</evidence>
<keyword evidence="2" id="KW-1185">Reference proteome</keyword>
<organism evidence="1 2">
    <name type="scientific">Enterococcus phage vB_EfaS-DELF1</name>
    <dbReference type="NCBI Taxonomy" id="2683673"/>
    <lineage>
        <taxon>Viruses</taxon>
        <taxon>Duplodnaviria</taxon>
        <taxon>Heunggongvirae</taxon>
        <taxon>Uroviricota</taxon>
        <taxon>Caudoviricetes</taxon>
        <taxon>Delfunavirus</taxon>
        <taxon>Delfunavirus delf1</taxon>
    </lineage>
</organism>
<reference evidence="1 2" key="1">
    <citation type="submission" date="2019-12" db="EMBL/GenBank/DDBJ databases">
        <title>Analysis of Enterococcus faecalis vB_EfaS-DELF1.</title>
        <authorList>
            <person name="Delfan A.S."/>
            <person name="Bouzari M."/>
            <person name="Wang R."/>
        </authorList>
    </citation>
    <scope>NUCLEOTIDE SEQUENCE [LARGE SCALE GENOMIC DNA]</scope>
</reference>
<name>A0A5S9MMC5_9CAUD</name>
<evidence type="ECO:0000313" key="2">
    <source>
        <dbReference type="Proteomes" id="UP000429954"/>
    </source>
</evidence>
<dbReference type="EMBL" id="LC513943">
    <property type="protein sequence ID" value="BBQ04333.1"/>
    <property type="molecule type" value="Genomic_DNA"/>
</dbReference>